<evidence type="ECO:0000256" key="1">
    <source>
        <dbReference type="ARBA" id="ARBA00004496"/>
    </source>
</evidence>
<dbReference type="GO" id="GO:0006282">
    <property type="term" value="P:regulation of DNA repair"/>
    <property type="evidence" value="ECO:0007669"/>
    <property type="project" value="InterPro"/>
</dbReference>
<keyword evidence="8" id="KW-1185">Reference proteome</keyword>
<proteinExistence type="inferred from homology"/>
<dbReference type="Pfam" id="PF21981">
    <property type="entry name" value="RecX_HTH3"/>
    <property type="match status" value="1"/>
</dbReference>
<dbReference type="GO" id="GO:0005737">
    <property type="term" value="C:cytoplasm"/>
    <property type="evidence" value="ECO:0007669"/>
    <property type="project" value="UniProtKB-SubCell"/>
</dbReference>
<dbReference type="EMBL" id="SOAG01000019">
    <property type="protein sequence ID" value="TDS56630.1"/>
    <property type="molecule type" value="Genomic_DNA"/>
</dbReference>
<dbReference type="PANTHER" id="PTHR33602">
    <property type="entry name" value="REGULATORY PROTEIN RECX FAMILY PROTEIN"/>
    <property type="match status" value="1"/>
</dbReference>
<evidence type="ECO:0000313" key="8">
    <source>
        <dbReference type="Proteomes" id="UP000295215"/>
    </source>
</evidence>
<evidence type="ECO:0000259" key="6">
    <source>
        <dbReference type="Pfam" id="PF21981"/>
    </source>
</evidence>
<evidence type="ECO:0000313" key="7">
    <source>
        <dbReference type="EMBL" id="TDS56630.1"/>
    </source>
</evidence>
<dbReference type="InterPro" id="IPR036388">
    <property type="entry name" value="WH-like_DNA-bd_sf"/>
</dbReference>
<reference evidence="7 8" key="1">
    <citation type="submission" date="2019-03" db="EMBL/GenBank/DDBJ databases">
        <title>Genomic Encyclopedia of Archaeal and Bacterial Type Strains, Phase II (KMG-II): from individual species to whole genera.</title>
        <authorList>
            <person name="Goeker M."/>
        </authorList>
    </citation>
    <scope>NUCLEOTIDE SEQUENCE [LARGE SCALE GENOMIC DNA]</scope>
    <source>
        <strain evidence="7 8">DSM 28213</strain>
    </source>
</reference>
<dbReference type="Pfam" id="PF02631">
    <property type="entry name" value="RecX_HTH2"/>
    <property type="match status" value="1"/>
</dbReference>
<dbReference type="Gene3D" id="1.10.10.10">
    <property type="entry name" value="Winged helix-like DNA-binding domain superfamily/Winged helix DNA-binding domain"/>
    <property type="match status" value="2"/>
</dbReference>
<evidence type="ECO:0000259" key="5">
    <source>
        <dbReference type="Pfam" id="PF02631"/>
    </source>
</evidence>
<comment type="similarity">
    <text evidence="2">Belongs to the RecX family.</text>
</comment>
<evidence type="ECO:0000256" key="4">
    <source>
        <dbReference type="ARBA" id="ARBA00022490"/>
    </source>
</evidence>
<dbReference type="RefSeq" id="WP_166666204.1">
    <property type="nucleotide sequence ID" value="NZ_SOAG01000019.1"/>
</dbReference>
<dbReference type="InterPro" id="IPR003783">
    <property type="entry name" value="Regulatory_RecX"/>
</dbReference>
<keyword evidence="4" id="KW-0963">Cytoplasm</keyword>
<dbReference type="PANTHER" id="PTHR33602:SF1">
    <property type="entry name" value="REGULATORY PROTEIN RECX FAMILY PROTEIN"/>
    <property type="match status" value="1"/>
</dbReference>
<organism evidence="7 8">
    <name type="scientific">Myroides indicus</name>
    <dbReference type="NCBI Taxonomy" id="1323422"/>
    <lineage>
        <taxon>Bacteria</taxon>
        <taxon>Pseudomonadati</taxon>
        <taxon>Bacteroidota</taxon>
        <taxon>Flavobacteriia</taxon>
        <taxon>Flavobacteriales</taxon>
        <taxon>Flavobacteriaceae</taxon>
        <taxon>Myroides</taxon>
    </lineage>
</organism>
<name>A0A4R7ES82_9FLAO</name>
<protein>
    <recommendedName>
        <fullName evidence="3">Regulatory protein RecX</fullName>
    </recommendedName>
</protein>
<feature type="domain" description="RecX second three-helical" evidence="5">
    <location>
        <begin position="60"/>
        <end position="101"/>
    </location>
</feature>
<dbReference type="Proteomes" id="UP000295215">
    <property type="component" value="Unassembled WGS sequence"/>
</dbReference>
<dbReference type="InterPro" id="IPR053924">
    <property type="entry name" value="RecX_HTH_2nd"/>
</dbReference>
<accession>A0A4R7ES82</accession>
<sequence length="159" mass="19352">MKSRENTYLSFEEAKQKLEQFCVYQERCHTEITDKMYKLKINTALHDPIIVHLIENNFLNEERFACSFTRGKHRQNGWGRNRIKQELKFRDISNYNIEIALKEIETEYLKKFHSLAQKKWNNIESSSLEKKKNKWIGYLMRKGYESYLIFEFLKNIENQ</sequence>
<comment type="caution">
    <text evidence="7">The sequence shown here is derived from an EMBL/GenBank/DDBJ whole genome shotgun (WGS) entry which is preliminary data.</text>
</comment>
<dbReference type="AlphaFoldDB" id="A0A4R7ES82"/>
<evidence type="ECO:0000256" key="3">
    <source>
        <dbReference type="ARBA" id="ARBA00018111"/>
    </source>
</evidence>
<feature type="domain" description="RecX third three-helical" evidence="6">
    <location>
        <begin position="107"/>
        <end position="153"/>
    </location>
</feature>
<gene>
    <name evidence="7" type="ORF">C8P70_11967</name>
</gene>
<evidence type="ECO:0000256" key="2">
    <source>
        <dbReference type="ARBA" id="ARBA00009695"/>
    </source>
</evidence>
<dbReference type="InterPro" id="IPR053925">
    <property type="entry name" value="RecX_HTH_3rd"/>
</dbReference>
<comment type="subcellular location">
    <subcellularLocation>
        <location evidence="1">Cytoplasm</location>
    </subcellularLocation>
</comment>